<reference evidence="3" key="1">
    <citation type="submission" date="2013-06" db="EMBL/GenBank/DDBJ databases">
        <authorList>
            <person name="Zhao Q."/>
        </authorList>
    </citation>
    <scope>NUCLEOTIDE SEQUENCE</scope>
    <source>
        <strain evidence="3">cv. W1943</strain>
    </source>
</reference>
<dbReference type="HOGENOM" id="CLU_136438_0_0_1"/>
<dbReference type="Gramene" id="ORUFI08G13350.1">
    <property type="protein sequence ID" value="ORUFI08G13350.1"/>
    <property type="gene ID" value="ORUFI08G13350"/>
</dbReference>
<dbReference type="Proteomes" id="UP000008022">
    <property type="component" value="Unassembled WGS sequence"/>
</dbReference>
<dbReference type="OMA" id="QGGDDPI"/>
<name>A0A0E0QHV6_ORYRU</name>
<organism evidence="2 3">
    <name type="scientific">Oryza rufipogon</name>
    <name type="common">Brownbeard rice</name>
    <name type="synonym">Asian wild rice</name>
    <dbReference type="NCBI Taxonomy" id="4529"/>
    <lineage>
        <taxon>Eukaryota</taxon>
        <taxon>Viridiplantae</taxon>
        <taxon>Streptophyta</taxon>
        <taxon>Embryophyta</taxon>
        <taxon>Tracheophyta</taxon>
        <taxon>Spermatophyta</taxon>
        <taxon>Magnoliopsida</taxon>
        <taxon>Liliopsida</taxon>
        <taxon>Poales</taxon>
        <taxon>Poaceae</taxon>
        <taxon>BOP clade</taxon>
        <taxon>Oryzoideae</taxon>
        <taxon>Oryzeae</taxon>
        <taxon>Oryzinae</taxon>
        <taxon>Oryza</taxon>
    </lineage>
</organism>
<feature type="region of interest" description="Disordered" evidence="1">
    <location>
        <begin position="1"/>
        <end position="46"/>
    </location>
</feature>
<feature type="compositionally biased region" description="Polar residues" evidence="1">
    <location>
        <begin position="81"/>
        <end position="104"/>
    </location>
</feature>
<dbReference type="EnsemblPlants" id="ORUFI08G13350.1">
    <property type="protein sequence ID" value="ORUFI08G13350.1"/>
    <property type="gene ID" value="ORUFI08G13350"/>
</dbReference>
<feature type="region of interest" description="Disordered" evidence="1">
    <location>
        <begin position="65"/>
        <end position="118"/>
    </location>
</feature>
<dbReference type="AlphaFoldDB" id="A0A0E0QHV6"/>
<evidence type="ECO:0000256" key="1">
    <source>
        <dbReference type="SAM" id="MobiDB-lite"/>
    </source>
</evidence>
<keyword evidence="3" id="KW-1185">Reference proteome</keyword>
<feature type="compositionally biased region" description="Low complexity" evidence="1">
    <location>
        <begin position="20"/>
        <end position="30"/>
    </location>
</feature>
<evidence type="ECO:0000313" key="3">
    <source>
        <dbReference type="Proteomes" id="UP000008022"/>
    </source>
</evidence>
<evidence type="ECO:0000313" key="2">
    <source>
        <dbReference type="EnsemblPlants" id="ORUFI08G13350.1"/>
    </source>
</evidence>
<sequence length="118" mass="12063">MASSTGTRKPVPTQGGGSSSGASTGTNQGGDDPIGTSHPVPAASFTGGLAQSMSHYIYTTSIGQADKGKVKGHSNSKPKQHGTTNHGNSYKENNGQSTASSYYNGKSIRMKKFPSLNG</sequence>
<proteinExistence type="predicted"/>
<accession>A0A0E0QHV6</accession>
<feature type="compositionally biased region" description="Basic residues" evidence="1">
    <location>
        <begin position="70"/>
        <end position="80"/>
    </location>
</feature>
<protein>
    <submittedName>
        <fullName evidence="2">Uncharacterized protein</fullName>
    </submittedName>
</protein>
<reference evidence="2" key="2">
    <citation type="submission" date="2015-06" db="UniProtKB">
        <authorList>
            <consortium name="EnsemblPlants"/>
        </authorList>
    </citation>
    <scope>IDENTIFICATION</scope>
</reference>